<accession>A0ABP0TRT4</accession>
<dbReference type="EMBL" id="OZ019905">
    <property type="protein sequence ID" value="CAK9202758.1"/>
    <property type="molecule type" value="Genomic_DNA"/>
</dbReference>
<dbReference type="PANTHER" id="PTHR33287:SF11">
    <property type="entry name" value="OS03G0778400 PROTEIN"/>
    <property type="match status" value="1"/>
</dbReference>
<evidence type="ECO:0000256" key="1">
    <source>
        <dbReference type="SAM" id="Phobius"/>
    </source>
</evidence>
<evidence type="ECO:0000313" key="3">
    <source>
        <dbReference type="Proteomes" id="UP001497512"/>
    </source>
</evidence>
<dbReference type="Proteomes" id="UP001497512">
    <property type="component" value="Chromosome 13"/>
</dbReference>
<keyword evidence="1" id="KW-1133">Transmembrane helix</keyword>
<dbReference type="PANTHER" id="PTHR33287">
    <property type="entry name" value="OS03G0453550 PROTEIN"/>
    <property type="match status" value="1"/>
</dbReference>
<feature type="transmembrane region" description="Helical" evidence="1">
    <location>
        <begin position="57"/>
        <end position="80"/>
    </location>
</feature>
<reference evidence="2" key="1">
    <citation type="submission" date="2024-02" db="EMBL/GenBank/DDBJ databases">
        <authorList>
            <consortium name="ELIXIR-Norway"/>
            <consortium name="Elixir Norway"/>
        </authorList>
    </citation>
    <scope>NUCLEOTIDE SEQUENCE</scope>
</reference>
<evidence type="ECO:0008006" key="4">
    <source>
        <dbReference type="Google" id="ProtNLM"/>
    </source>
</evidence>
<gene>
    <name evidence="2" type="ORF">CSSPTR1EN2_LOCUS6567</name>
</gene>
<protein>
    <recommendedName>
        <fullName evidence="4">SMODS and SLOG-associating 2TM effector domain-containing protein</fullName>
    </recommendedName>
</protein>
<proteinExistence type="predicted"/>
<keyword evidence="1" id="KW-0472">Membrane</keyword>
<name>A0ABP0TRT4_9BRYO</name>
<feature type="transmembrane region" description="Helical" evidence="1">
    <location>
        <begin position="164"/>
        <end position="190"/>
    </location>
</feature>
<keyword evidence="3" id="KW-1185">Reference proteome</keyword>
<organism evidence="2 3">
    <name type="scientific">Sphagnum troendelagicum</name>
    <dbReference type="NCBI Taxonomy" id="128251"/>
    <lineage>
        <taxon>Eukaryota</taxon>
        <taxon>Viridiplantae</taxon>
        <taxon>Streptophyta</taxon>
        <taxon>Embryophyta</taxon>
        <taxon>Bryophyta</taxon>
        <taxon>Sphagnophytina</taxon>
        <taxon>Sphagnopsida</taxon>
        <taxon>Sphagnales</taxon>
        <taxon>Sphagnaceae</taxon>
        <taxon>Sphagnum</taxon>
    </lineage>
</organism>
<keyword evidence="1" id="KW-0812">Transmembrane</keyword>
<feature type="transmembrane region" description="Helical" evidence="1">
    <location>
        <begin position="86"/>
        <end position="104"/>
    </location>
</feature>
<evidence type="ECO:0000313" key="2">
    <source>
        <dbReference type="EMBL" id="CAK9202758.1"/>
    </source>
</evidence>
<sequence length="201" mass="22696">MEGPERRIRNLLSIKGLEANRPNLLKVALEEWQSSAEVFGKRVDKRQKEVRNIVNEIYQVIGFYSAFQGLLLTAVAQSNLLHCNNLGFPLALSALATFVALVGIGQKSWNILQFNRLIRSEDPTRRAYLNRVNKLKEFGTEFDFNNTCLEEDVRKPKESKYADVYSLLISYEGGLVATLILFGGLCLATIRQILCNPSQCP</sequence>